<accession>A0ABZ1URM9</accession>
<sequence length="436" mass="46063">MRTLIVVATAAAMLFEQQATAAGQVDDLGAARAANAFAHGQVTTERAQAVVPGYTANPPEAAFSGDPDLRAAARSRLAHCAVSVEDPVCQAQVAASALANAPRETIAPTDPAVEQATAIRRNPFGVASSLQDLYSGCASTGICTPGLFCVGERCFDITNKNDPDFAQAMTYMEAAREAAVYIDPATVRVFTGEDNRCRERLLKNCCHADSAGAGFTNQSLFGIGSRLVFDILMNSNNRRFLTQGLNALFTGAGFSGTFKSYGVSIAVSGTPLPAGTVPLYSGPGISIAVDPYSLAIAIVMYVALSMMSCNEEEGKLAMKEGAKLCHRIGSFCSRCIRVLGKCVACIERTTSKCCFNSTLARLINEQGREQLGIGWGKPKRPACEGFTVAQLQALDFSRMDLTEFYASIVPTLPDIAALRATNKGRAANCIRGGGKC</sequence>
<dbReference type="Pfam" id="PF06986">
    <property type="entry name" value="F_T4SS_TraN"/>
    <property type="match status" value="2"/>
</dbReference>
<protein>
    <submittedName>
        <fullName evidence="2">Conjugal transfer protein TraN</fullName>
    </submittedName>
</protein>
<name>A0ABZ1URM9_9BURK</name>
<reference evidence="2 3" key="1">
    <citation type="journal article" date="2019" name="Int. J. Syst. Evol. Microbiol.">
        <title>The Draft Whole-Genome Sequence of the Antibiotic Producer Empedobacter haloabium ATCC 31962 Provides Indications for Its Taxonomic Reclassification.</title>
        <authorList>
            <person name="Miess H."/>
            <person name="Arlt P."/>
            <person name="Apel A.K."/>
            <person name="Weber T."/>
            <person name="Nieselt K."/>
            <person name="Hanssen F."/>
            <person name="Czemmel S."/>
            <person name="Nahnsen S."/>
            <person name="Gross H."/>
        </authorList>
    </citation>
    <scope>NUCLEOTIDE SEQUENCE [LARGE SCALE GENOMIC DNA]</scope>
    <source>
        <strain evidence="2 3">ATCC 31962</strain>
    </source>
</reference>
<proteinExistence type="predicted"/>
<feature type="signal peptide" evidence="1">
    <location>
        <begin position="1"/>
        <end position="21"/>
    </location>
</feature>
<evidence type="ECO:0000313" key="3">
    <source>
        <dbReference type="Proteomes" id="UP000321323"/>
    </source>
</evidence>
<evidence type="ECO:0000256" key="1">
    <source>
        <dbReference type="SAM" id="SignalP"/>
    </source>
</evidence>
<dbReference type="EMBL" id="CP136508">
    <property type="protein sequence ID" value="WUR15386.1"/>
    <property type="molecule type" value="Genomic_DNA"/>
</dbReference>
<keyword evidence="3" id="KW-1185">Reference proteome</keyword>
<dbReference type="InterPro" id="IPR014121">
    <property type="entry name" value="TraN_Ftype"/>
</dbReference>
<gene>
    <name evidence="2" type="primary">traN</name>
    <name evidence="2" type="ORF">E7V67_009875</name>
</gene>
<feature type="chain" id="PRO_5047078367" evidence="1">
    <location>
        <begin position="22"/>
        <end position="436"/>
    </location>
</feature>
<dbReference type="Proteomes" id="UP000321323">
    <property type="component" value="Chromosome"/>
</dbReference>
<keyword evidence="1" id="KW-0732">Signal</keyword>
<evidence type="ECO:0000313" key="2">
    <source>
        <dbReference type="EMBL" id="WUR15386.1"/>
    </source>
</evidence>
<organism evidence="2 3">
    <name type="scientific">[Empedobacter] haloabium</name>
    <dbReference type="NCBI Taxonomy" id="592317"/>
    <lineage>
        <taxon>Bacteria</taxon>
        <taxon>Pseudomonadati</taxon>
        <taxon>Pseudomonadota</taxon>
        <taxon>Betaproteobacteria</taxon>
        <taxon>Burkholderiales</taxon>
        <taxon>Oxalobacteraceae</taxon>
        <taxon>Telluria group</taxon>
        <taxon>Telluria group incertae sedis</taxon>
    </lineage>
</organism>